<gene>
    <name evidence="1" type="ORF">BKE38_24690</name>
</gene>
<evidence type="ECO:0000313" key="1">
    <source>
        <dbReference type="EMBL" id="ONG46949.1"/>
    </source>
</evidence>
<proteinExistence type="predicted"/>
<comment type="caution">
    <text evidence="1">The sequence shown here is derived from an EMBL/GenBank/DDBJ whole genome shotgun (WGS) entry which is preliminary data.</text>
</comment>
<dbReference type="EMBL" id="MLCO01000306">
    <property type="protein sequence ID" value="ONG46949.1"/>
    <property type="molecule type" value="Genomic_DNA"/>
</dbReference>
<dbReference type="OrthoDB" id="280156at2"/>
<dbReference type="RefSeq" id="WP_076959939.1">
    <property type="nucleotide sequence ID" value="NZ_MLCO01000306.1"/>
</dbReference>
<dbReference type="Proteomes" id="UP000188879">
    <property type="component" value="Unassembled WGS sequence"/>
</dbReference>
<evidence type="ECO:0000313" key="2">
    <source>
        <dbReference type="Proteomes" id="UP000188879"/>
    </source>
</evidence>
<organism evidence="1 2">
    <name type="scientific">Teichococcus deserti</name>
    <dbReference type="NCBI Taxonomy" id="1817963"/>
    <lineage>
        <taxon>Bacteria</taxon>
        <taxon>Pseudomonadati</taxon>
        <taxon>Pseudomonadota</taxon>
        <taxon>Alphaproteobacteria</taxon>
        <taxon>Acetobacterales</taxon>
        <taxon>Roseomonadaceae</taxon>
        <taxon>Roseomonas</taxon>
    </lineage>
</organism>
<keyword evidence="2" id="KW-1185">Reference proteome</keyword>
<dbReference type="AlphaFoldDB" id="A0A1V2GVL9"/>
<sequence>MTLLHDGPIFADYFHFLLQDAALRERPAVPWDDASLADGVVAMPGLLAFATARNMQVPVYVESLASEPALALDGVDHAVEASVESSGMLILAGGTDYLPTAARLPVAPGMLRVRLLCRGLDTLSEDGLAGEDSYRLLLWPASFAEVAVLKRHA</sequence>
<accession>A0A1V2GVL9</accession>
<name>A0A1V2GVL9_9PROT</name>
<reference evidence="1 2" key="1">
    <citation type="submission" date="2016-10" db="EMBL/GenBank/DDBJ databases">
        <title>Draft Genome sequence of Roseomonas sp. strain M3.</title>
        <authorList>
            <person name="Subhash Y."/>
            <person name="Lee S."/>
        </authorList>
    </citation>
    <scope>NUCLEOTIDE SEQUENCE [LARGE SCALE GENOMIC DNA]</scope>
    <source>
        <strain evidence="1 2">M3</strain>
    </source>
</reference>
<protein>
    <submittedName>
        <fullName evidence="1">Uncharacterized protein</fullName>
    </submittedName>
</protein>